<evidence type="ECO:0000313" key="1">
    <source>
        <dbReference type="EMBL" id="KAJ9120732.1"/>
    </source>
</evidence>
<accession>A0ACC2XBS5</accession>
<protein>
    <submittedName>
        <fullName evidence="1">Uncharacterized protein</fullName>
    </submittedName>
</protein>
<dbReference type="Proteomes" id="UP001243375">
    <property type="component" value="Unassembled WGS sequence"/>
</dbReference>
<dbReference type="EMBL" id="JASBWU010000006">
    <property type="protein sequence ID" value="KAJ9120732.1"/>
    <property type="molecule type" value="Genomic_DNA"/>
</dbReference>
<comment type="caution">
    <text evidence="1">The sequence shown here is derived from an EMBL/GenBank/DDBJ whole genome shotgun (WGS) entry which is preliminary data.</text>
</comment>
<evidence type="ECO:0000313" key="2">
    <source>
        <dbReference type="Proteomes" id="UP001243375"/>
    </source>
</evidence>
<gene>
    <name evidence="1" type="ORF">QFC22_002663</name>
</gene>
<keyword evidence="2" id="KW-1185">Reference proteome</keyword>
<reference evidence="1" key="1">
    <citation type="submission" date="2023-04" db="EMBL/GenBank/DDBJ databases">
        <title>Draft Genome sequencing of Naganishia species isolated from polar environments using Oxford Nanopore Technology.</title>
        <authorList>
            <person name="Leo P."/>
            <person name="Venkateswaran K."/>
        </authorList>
    </citation>
    <scope>NUCLEOTIDE SEQUENCE</scope>
    <source>
        <strain evidence="1">MNA-CCFEE 5425</strain>
    </source>
</reference>
<sequence length="143" mass="15252">MHLLGHNLPDHKLIRVALTSFHGISTHTSSRILARLQIHEQALVSGLTEPQITALSAFLSSPSNTPTPPPTPICPPGATPRADAQWGQAFPVGGGGGSKGKARAAVRPGEDTLQDLKIETDLRRAVQSDIAHMRTIGTYRGKR</sequence>
<organism evidence="1 2">
    <name type="scientific">Naganishia vaughanmartiniae</name>
    <dbReference type="NCBI Taxonomy" id="1424756"/>
    <lineage>
        <taxon>Eukaryota</taxon>
        <taxon>Fungi</taxon>
        <taxon>Dikarya</taxon>
        <taxon>Basidiomycota</taxon>
        <taxon>Agaricomycotina</taxon>
        <taxon>Tremellomycetes</taxon>
        <taxon>Filobasidiales</taxon>
        <taxon>Filobasidiaceae</taxon>
        <taxon>Naganishia</taxon>
    </lineage>
</organism>
<name>A0ACC2XBS5_9TREE</name>
<proteinExistence type="predicted"/>